<feature type="domain" description="Transposase IS200-like" evidence="1">
    <location>
        <begin position="22"/>
        <end position="141"/>
    </location>
</feature>
<organism evidence="4 6">
    <name type="scientific">Blautia obeum</name>
    <dbReference type="NCBI Taxonomy" id="40520"/>
    <lineage>
        <taxon>Bacteria</taxon>
        <taxon>Bacillati</taxon>
        <taxon>Bacillota</taxon>
        <taxon>Clostridia</taxon>
        <taxon>Lachnospirales</taxon>
        <taxon>Lachnospiraceae</taxon>
        <taxon>Blautia</taxon>
    </lineage>
</organism>
<evidence type="ECO:0000313" key="3">
    <source>
        <dbReference type="EMBL" id="RGS72107.1"/>
    </source>
</evidence>
<dbReference type="EMBL" id="QRSS01000024">
    <property type="protein sequence ID" value="RGQ02751.1"/>
    <property type="molecule type" value="Genomic_DNA"/>
</dbReference>
<dbReference type="EMBL" id="QRHZ01000020">
    <property type="protein sequence ID" value="RHG13082.1"/>
    <property type="molecule type" value="Genomic_DNA"/>
</dbReference>
<evidence type="ECO:0000259" key="1">
    <source>
        <dbReference type="SMART" id="SM01321"/>
    </source>
</evidence>
<dbReference type="Proteomes" id="UP000284242">
    <property type="component" value="Unassembled WGS sequence"/>
</dbReference>
<dbReference type="InterPro" id="IPR002686">
    <property type="entry name" value="Transposase_17"/>
</dbReference>
<dbReference type="Proteomes" id="UP000283585">
    <property type="component" value="Unassembled WGS sequence"/>
</dbReference>
<reference evidence="5 6" key="1">
    <citation type="submission" date="2018-08" db="EMBL/GenBank/DDBJ databases">
        <title>A genome reference for cultivated species of the human gut microbiota.</title>
        <authorList>
            <person name="Zou Y."/>
            <person name="Xue W."/>
            <person name="Luo G."/>
        </authorList>
    </citation>
    <scope>NUCLEOTIDE SEQUENCE [LARGE SCALE GENOMIC DNA]</scope>
    <source>
        <strain evidence="3 7">AF21-24</strain>
        <strain evidence="2 5">AF29-2BH</strain>
        <strain evidence="4 6">AM22-9LB</strain>
    </source>
</reference>
<dbReference type="GO" id="GO:0006313">
    <property type="term" value="P:DNA transposition"/>
    <property type="evidence" value="ECO:0007669"/>
    <property type="project" value="InterPro"/>
</dbReference>
<name>A0A414S6S8_9FIRM</name>
<dbReference type="SMART" id="SM01321">
    <property type="entry name" value="Y1_Tnp"/>
    <property type="match status" value="1"/>
</dbReference>
<dbReference type="NCBIfam" id="NF033573">
    <property type="entry name" value="transpos_IS200"/>
    <property type="match status" value="1"/>
</dbReference>
<proteinExistence type="predicted"/>
<protein>
    <submittedName>
        <fullName evidence="4">IS200/IS605 family transposase</fullName>
    </submittedName>
</protein>
<gene>
    <name evidence="4" type="primary">tnpA</name>
    <name evidence="4" type="ORF">DW272_17530</name>
    <name evidence="3" type="ORF">DWX77_11070</name>
    <name evidence="2" type="ORF">DWZ12_14515</name>
</gene>
<accession>A0A414S6S8</accession>
<dbReference type="InterPro" id="IPR036515">
    <property type="entry name" value="Transposase_17_sf"/>
</dbReference>
<dbReference type="RefSeq" id="WP_118044942.1">
    <property type="nucleotide sequence ID" value="NZ_JBCJBW010000030.1"/>
</dbReference>
<dbReference type="SUPFAM" id="SSF143422">
    <property type="entry name" value="Transposase IS200-like"/>
    <property type="match status" value="1"/>
</dbReference>
<dbReference type="AlphaFoldDB" id="A0A414S6S8"/>
<dbReference type="PANTHER" id="PTHR33360">
    <property type="entry name" value="TRANSPOSASE FOR INSERTION SEQUENCE ELEMENT IS200"/>
    <property type="match status" value="1"/>
</dbReference>
<sequence length="146" mass="17457">MKLLFKKRTGFIENIDHNAHSVYLMYYHLIMVVKYRRKVINDPISERAREIWENIAPRYGIVLEEWNHDIDHVHVMFRAQPKTELSKFINAYKSASSRLLKKEYPEIREKLWKEAFWSQSFCLLTAGGAPVEVIRQYIETQGEKKN</sequence>
<evidence type="ECO:0000313" key="2">
    <source>
        <dbReference type="EMBL" id="RGQ02751.1"/>
    </source>
</evidence>
<dbReference type="Proteomes" id="UP000284220">
    <property type="component" value="Unassembled WGS sequence"/>
</dbReference>
<comment type="caution">
    <text evidence="4">The sequence shown here is derived from an EMBL/GenBank/DDBJ whole genome shotgun (WGS) entry which is preliminary data.</text>
</comment>
<dbReference type="Pfam" id="PF01797">
    <property type="entry name" value="Y1_Tnp"/>
    <property type="match status" value="1"/>
</dbReference>
<dbReference type="PANTHER" id="PTHR33360:SF4">
    <property type="entry name" value="TRANSPOSASE IS200-LIKE PROTEIN"/>
    <property type="match status" value="1"/>
</dbReference>
<dbReference type="GO" id="GO:0004803">
    <property type="term" value="F:transposase activity"/>
    <property type="evidence" value="ECO:0007669"/>
    <property type="project" value="InterPro"/>
</dbReference>
<evidence type="ECO:0000313" key="6">
    <source>
        <dbReference type="Proteomes" id="UP000284220"/>
    </source>
</evidence>
<evidence type="ECO:0000313" key="5">
    <source>
        <dbReference type="Proteomes" id="UP000283585"/>
    </source>
</evidence>
<evidence type="ECO:0000313" key="7">
    <source>
        <dbReference type="Proteomes" id="UP000284242"/>
    </source>
</evidence>
<dbReference type="GO" id="GO:0003677">
    <property type="term" value="F:DNA binding"/>
    <property type="evidence" value="ECO:0007669"/>
    <property type="project" value="InterPro"/>
</dbReference>
<dbReference type="EMBL" id="QRVV01000032">
    <property type="protein sequence ID" value="RGS72107.1"/>
    <property type="molecule type" value="Genomic_DNA"/>
</dbReference>
<dbReference type="Gene3D" id="3.30.70.1290">
    <property type="entry name" value="Transposase IS200-like"/>
    <property type="match status" value="1"/>
</dbReference>
<evidence type="ECO:0000313" key="4">
    <source>
        <dbReference type="EMBL" id="RHG13082.1"/>
    </source>
</evidence>